<reference evidence="1" key="1">
    <citation type="submission" date="2021-02" db="EMBL/GenBank/DDBJ databases">
        <title>Thiocyanate and organic carbon inputs drive convergent selection for specific autotrophic Afipia and Thiobacillus strains within complex microbiomes.</title>
        <authorList>
            <person name="Huddy R.J."/>
            <person name="Sachdeva R."/>
            <person name="Kadzinga F."/>
            <person name="Kantor R.S."/>
            <person name="Harrison S.T.L."/>
            <person name="Banfield J.F."/>
        </authorList>
    </citation>
    <scope>NUCLEOTIDE SEQUENCE</scope>
    <source>
        <strain evidence="1">SCN18_10_11_15_R4_P_38_20</strain>
    </source>
</reference>
<name>A0A8J7PJ20_9PROT</name>
<evidence type="ECO:0000313" key="1">
    <source>
        <dbReference type="EMBL" id="MBN9413100.1"/>
    </source>
</evidence>
<accession>A0A8J7PJ20</accession>
<sequence>MKNINLIRNKIELLKRKEAELETKEALMLYRKFHKILGEEYSPELVVGLVSHAWENKSQKLKEMWLQKATSFRPSQNASQTN</sequence>
<dbReference type="Proteomes" id="UP000664414">
    <property type="component" value="Unassembled WGS sequence"/>
</dbReference>
<protein>
    <submittedName>
        <fullName evidence="1">Uncharacterized protein</fullName>
    </submittedName>
</protein>
<evidence type="ECO:0000313" key="2">
    <source>
        <dbReference type="Proteomes" id="UP000664414"/>
    </source>
</evidence>
<comment type="caution">
    <text evidence="1">The sequence shown here is derived from an EMBL/GenBank/DDBJ whole genome shotgun (WGS) entry which is preliminary data.</text>
</comment>
<organism evidence="1 2">
    <name type="scientific">Candidatus Paracaedimonas acanthamoebae</name>
    <dbReference type="NCBI Taxonomy" id="244581"/>
    <lineage>
        <taxon>Bacteria</taxon>
        <taxon>Pseudomonadati</taxon>
        <taxon>Pseudomonadota</taxon>
        <taxon>Alphaproteobacteria</taxon>
        <taxon>Holosporales</taxon>
        <taxon>Caedimonadaceae</taxon>
        <taxon>Candidatus Paracaedimonas</taxon>
    </lineage>
</organism>
<gene>
    <name evidence="1" type="ORF">J0H12_04170</name>
</gene>
<proteinExistence type="predicted"/>
<dbReference type="AlphaFoldDB" id="A0A8J7PJ20"/>
<dbReference type="EMBL" id="JAFKGL010000016">
    <property type="protein sequence ID" value="MBN9413100.1"/>
    <property type="molecule type" value="Genomic_DNA"/>
</dbReference>